<evidence type="ECO:0000256" key="2">
    <source>
        <dbReference type="ARBA" id="ARBA00012180"/>
    </source>
</evidence>
<reference evidence="4 5" key="1">
    <citation type="submission" date="2023-09" db="EMBL/GenBank/DDBJ databases">
        <authorList>
            <person name="Wang M."/>
        </authorList>
    </citation>
    <scope>NUCLEOTIDE SEQUENCE [LARGE SCALE GENOMIC DNA]</scope>
    <source>
        <strain evidence="4">GT-2023</strain>
        <tissue evidence="4">Liver</tissue>
    </source>
</reference>
<evidence type="ECO:0000313" key="4">
    <source>
        <dbReference type="EMBL" id="KAL1247686.1"/>
    </source>
</evidence>
<name>A0ABR3L454_9TELE</name>
<dbReference type="Proteomes" id="UP001558613">
    <property type="component" value="Unassembled WGS sequence"/>
</dbReference>
<evidence type="ECO:0000313" key="5">
    <source>
        <dbReference type="Proteomes" id="UP001558613"/>
    </source>
</evidence>
<dbReference type="EMBL" id="JAYMGO010000025">
    <property type="protein sequence ID" value="KAL1247686.1"/>
    <property type="molecule type" value="Genomic_DNA"/>
</dbReference>
<dbReference type="InterPro" id="IPR000477">
    <property type="entry name" value="RT_dom"/>
</dbReference>
<dbReference type="PANTHER" id="PTHR33064">
    <property type="entry name" value="POL PROTEIN"/>
    <property type="match status" value="1"/>
</dbReference>
<dbReference type="InterPro" id="IPR043128">
    <property type="entry name" value="Rev_trsase/Diguanyl_cyclase"/>
</dbReference>
<keyword evidence="5" id="KW-1185">Reference proteome</keyword>
<dbReference type="SUPFAM" id="SSF56672">
    <property type="entry name" value="DNA/RNA polymerases"/>
    <property type="match status" value="1"/>
</dbReference>
<protein>
    <recommendedName>
        <fullName evidence="2">ribonuclease H</fullName>
        <ecNumber evidence="2">3.1.26.4</ecNumber>
    </recommendedName>
</protein>
<dbReference type="InterPro" id="IPR043502">
    <property type="entry name" value="DNA/RNA_pol_sf"/>
</dbReference>
<proteinExistence type="inferred from homology"/>
<gene>
    <name evidence="4" type="ORF">QQF64_023062</name>
</gene>
<sequence>MNAPAAFQHCMEECLEDLRDDCCVPYLDDTLVFRNYFEDHVNDVRKVPQHLRRYGNKLKPRKCEVFKQEVHYLRRIVSAEGSKMADTAAIRALKEKRPCTVGQLRTILDLLSYYRQDFSKIAGPLYYLLKGAPETKQEDIVEPQINV</sequence>
<comment type="similarity">
    <text evidence="1">Belongs to the beta type-B retroviral polymerase family. HERV class-II K(HML-2) pol subfamily.</text>
</comment>
<dbReference type="Pfam" id="PF00078">
    <property type="entry name" value="RVT_1"/>
    <property type="match status" value="1"/>
</dbReference>
<evidence type="ECO:0000256" key="1">
    <source>
        <dbReference type="ARBA" id="ARBA00010879"/>
    </source>
</evidence>
<dbReference type="InterPro" id="IPR051320">
    <property type="entry name" value="Viral_Replic_Matur_Polypro"/>
</dbReference>
<organism evidence="4 5">
    <name type="scientific">Cirrhinus molitorella</name>
    <name type="common">mud carp</name>
    <dbReference type="NCBI Taxonomy" id="172907"/>
    <lineage>
        <taxon>Eukaryota</taxon>
        <taxon>Metazoa</taxon>
        <taxon>Chordata</taxon>
        <taxon>Craniata</taxon>
        <taxon>Vertebrata</taxon>
        <taxon>Euteleostomi</taxon>
        <taxon>Actinopterygii</taxon>
        <taxon>Neopterygii</taxon>
        <taxon>Teleostei</taxon>
        <taxon>Ostariophysi</taxon>
        <taxon>Cypriniformes</taxon>
        <taxon>Cyprinidae</taxon>
        <taxon>Labeoninae</taxon>
        <taxon>Labeonini</taxon>
        <taxon>Cirrhinus</taxon>
    </lineage>
</organism>
<dbReference type="Gene3D" id="3.30.70.270">
    <property type="match status" value="1"/>
</dbReference>
<comment type="caution">
    <text evidence="4">The sequence shown here is derived from an EMBL/GenBank/DDBJ whole genome shotgun (WGS) entry which is preliminary data.</text>
</comment>
<evidence type="ECO:0000259" key="3">
    <source>
        <dbReference type="Pfam" id="PF00078"/>
    </source>
</evidence>
<accession>A0ABR3L454</accession>
<feature type="domain" description="Reverse transcriptase" evidence="3">
    <location>
        <begin position="2"/>
        <end position="73"/>
    </location>
</feature>
<dbReference type="EC" id="3.1.26.4" evidence="2"/>
<dbReference type="PANTHER" id="PTHR33064:SF37">
    <property type="entry name" value="RIBONUCLEASE H"/>
    <property type="match status" value="1"/>
</dbReference>